<keyword evidence="10" id="KW-0547">Nucleotide-binding</keyword>
<evidence type="ECO:0000256" key="20">
    <source>
        <dbReference type="SAM" id="MobiDB-lite"/>
    </source>
</evidence>
<keyword evidence="9" id="KW-0677">Repeat</keyword>
<dbReference type="SMART" id="SM00487">
    <property type="entry name" value="DEXDc"/>
    <property type="match status" value="1"/>
</dbReference>
<evidence type="ECO:0000256" key="4">
    <source>
        <dbReference type="ARBA" id="ARBA00022490"/>
    </source>
</evidence>
<dbReference type="GO" id="GO:0051607">
    <property type="term" value="P:defense response to virus"/>
    <property type="evidence" value="ECO:0007669"/>
    <property type="project" value="UniProtKB-KW"/>
</dbReference>
<evidence type="ECO:0000259" key="21">
    <source>
        <dbReference type="PROSITE" id="PS51192"/>
    </source>
</evidence>
<dbReference type="PROSITE" id="PS51194">
    <property type="entry name" value="HELICASE_CTER"/>
    <property type="match status" value="1"/>
</dbReference>
<dbReference type="Pfam" id="PF11648">
    <property type="entry name" value="RIG-I_C-RD"/>
    <property type="match status" value="1"/>
</dbReference>
<keyword evidence="13" id="KW-0862">Zinc</keyword>
<protein>
    <recommendedName>
        <fullName evidence="3">RNA helicase</fullName>
        <ecNumber evidence="3">3.6.4.13</ecNumber>
    </recommendedName>
</protein>
<feature type="region of interest" description="Disordered" evidence="20">
    <location>
        <begin position="315"/>
        <end position="394"/>
    </location>
</feature>
<evidence type="ECO:0000313" key="24">
    <source>
        <dbReference type="EMBL" id="KAK7109073.1"/>
    </source>
</evidence>
<evidence type="ECO:0000256" key="1">
    <source>
        <dbReference type="ARBA" id="ARBA00004496"/>
    </source>
</evidence>
<dbReference type="GO" id="GO:0005524">
    <property type="term" value="F:ATP binding"/>
    <property type="evidence" value="ECO:0007669"/>
    <property type="project" value="UniProtKB-KW"/>
</dbReference>
<accession>A0AAN9BN54</accession>
<dbReference type="Gene3D" id="3.40.50.300">
    <property type="entry name" value="P-loop containing nucleotide triphosphate hydrolases"/>
    <property type="match status" value="2"/>
</dbReference>
<evidence type="ECO:0000256" key="12">
    <source>
        <dbReference type="ARBA" id="ARBA00022806"/>
    </source>
</evidence>
<feature type="region of interest" description="Disordered" evidence="20">
    <location>
        <begin position="212"/>
        <end position="262"/>
    </location>
</feature>
<dbReference type="PROSITE" id="PS51192">
    <property type="entry name" value="HELICASE_ATP_BIND_1"/>
    <property type="match status" value="1"/>
</dbReference>
<keyword evidence="5" id="KW-1017">Isopeptide bond</keyword>
<keyword evidence="11" id="KW-0378">Hydrolase</keyword>
<dbReference type="Gene3D" id="1.10.533.10">
    <property type="entry name" value="Death Domain, Fas"/>
    <property type="match status" value="1"/>
</dbReference>
<dbReference type="InterPro" id="IPR021673">
    <property type="entry name" value="RLR_CTR"/>
</dbReference>
<comment type="caution">
    <text evidence="24">The sequence shown here is derived from an EMBL/GenBank/DDBJ whole genome shotgun (WGS) entry which is preliminary data.</text>
</comment>
<keyword evidence="14" id="KW-0067">ATP-binding</keyword>
<evidence type="ECO:0000259" key="22">
    <source>
        <dbReference type="PROSITE" id="PS51194"/>
    </source>
</evidence>
<dbReference type="SUPFAM" id="SSF52540">
    <property type="entry name" value="P-loop containing nucleoside triphosphate hydrolases"/>
    <property type="match status" value="2"/>
</dbReference>
<keyword evidence="8" id="KW-0479">Metal-binding</keyword>
<evidence type="ECO:0000256" key="7">
    <source>
        <dbReference type="ARBA" id="ARBA00022588"/>
    </source>
</evidence>
<dbReference type="GO" id="GO:0016787">
    <property type="term" value="F:hydrolase activity"/>
    <property type="evidence" value="ECO:0007669"/>
    <property type="project" value="UniProtKB-KW"/>
</dbReference>
<keyword evidence="15" id="KW-0832">Ubl conjugation</keyword>
<dbReference type="PROSITE" id="PS51789">
    <property type="entry name" value="RLR_CTR"/>
    <property type="match status" value="1"/>
</dbReference>
<dbReference type="Pfam" id="PF00270">
    <property type="entry name" value="DEAD"/>
    <property type="match status" value="1"/>
</dbReference>
<dbReference type="InterPro" id="IPR011029">
    <property type="entry name" value="DEATH-like_dom_sf"/>
</dbReference>
<evidence type="ECO:0000256" key="6">
    <source>
        <dbReference type="ARBA" id="ARBA00022553"/>
    </source>
</evidence>
<keyword evidence="17" id="KW-0694">RNA-binding</keyword>
<keyword evidence="12" id="KW-0347">Helicase</keyword>
<gene>
    <name evidence="24" type="ORF">V1264_013185</name>
</gene>
<feature type="domain" description="RLR CTR" evidence="23">
    <location>
        <begin position="963"/>
        <end position="1089"/>
    </location>
</feature>
<evidence type="ECO:0000313" key="25">
    <source>
        <dbReference type="Proteomes" id="UP001374579"/>
    </source>
</evidence>
<name>A0AAN9BN54_9CAEN</name>
<dbReference type="PANTHER" id="PTHR14074:SF16">
    <property type="entry name" value="ANTIVIRAL INNATE IMMUNE RESPONSE RECEPTOR RIG-I"/>
    <property type="match status" value="1"/>
</dbReference>
<dbReference type="Proteomes" id="UP001374579">
    <property type="component" value="Unassembled WGS sequence"/>
</dbReference>
<sequence>MSGEMPADSSSGADDHESLTNTWRRRVQVFWTPLTRNTRPIKILRKMRLFQEDDPVLEEIIELDSENQSILASENLLQYLIDDNGLSADDVSARWSSFGQALTDVHPFLHDIVNGKCDAETHELQKKLVQFFMDEICEAVNPEHLIRDLISKKLIGDMECETMMRITEHKGPTLGTIYMVGHLPRSTNRDWYDEFLGVLKRNGYEELAKKLDDSHNDKPCHKYTSNRPSAADELPTLKVSGDADDPEPMDYAGAPSQSKEEEAERNLNYLTDDQKLCSRGQSMEDSEVFHDCVSSTTFLRLDDKAHGLDQTDPKLLMVNSSDTDTARMKTKRLKVGDEESSGNREMPHQKKESGSKNIEVPNGDGPSPPDNSNEEFNSPKKGGGKEDEEDEEEADIDLRDYQRELADWALSGKNAIICAPTGSGKTHVALKIIHNHLQQQGRGVRKVVFLVNQVALAEQQFNQCAKYLKGFRCKRVTGNSGDAEKVPLKHLLQGADVMVMTAQILLDTLDQKEIDGICQFSLIVFDECHHTNHKHPFNSIMHHYMAIKYRDDDQELELPQVVGLTASVGVGKANRQEQARNHIQKLCAHLDASFICTVNRNVEQLAQFSNDPTYSQFICRREKDEDAFQQKIEDIMRQIEVKMDRSEFKIRACEDSGDLESKLNPPRTRGTIQYGGWVSQLRKEVAKVRDPDARRFLESCRRMFEFYNTALTINDACDTEDALKYLVKQIDITYDSIGNRQVEIDIFLKELFEKNQPYLQEVSLHQANTNPKLVKLEDLLVKAFRDEPESRAIIFVKTRDLAAALQQWMLRRPQLKTLKPGKMVGAGPSVESGGMTKNQQVDVMKYFREGDRKVMVATSVAEEGLDIRKCNLVIRYEHVSNEIAMVQARGRARAENSKFVTLASDDKGVQAKEEVNFIREMMMRDAITELQAEMRTNFREFQRKLTQIQKEEKSMRDLELAQRKGRQKRQGEVEFRCRKCDEYAFMSSDIRKIENMHHVVTDLEFRERHNEKPNPRPETFGNIQVRGKLLCKNCGQEWGRSILHKDTKFPVVKLEGFVLTDEFDRKDAPKKWKQTNFLVNALEPEELEEYRKKASDVGYTEDE</sequence>
<dbReference type="Pfam" id="PF16739">
    <property type="entry name" value="CARD_2"/>
    <property type="match status" value="1"/>
</dbReference>
<dbReference type="AlphaFoldDB" id="A0AAN9BN54"/>
<feature type="compositionally biased region" description="Basic and acidic residues" evidence="20">
    <location>
        <begin position="334"/>
        <end position="354"/>
    </location>
</feature>
<dbReference type="GO" id="GO:0005737">
    <property type="term" value="C:cytoplasm"/>
    <property type="evidence" value="ECO:0007669"/>
    <property type="project" value="UniProtKB-SubCell"/>
</dbReference>
<comment type="subcellular location">
    <subcellularLocation>
        <location evidence="1">Cytoplasm</location>
    </subcellularLocation>
</comment>
<dbReference type="Pfam" id="PF00271">
    <property type="entry name" value="Helicase_C"/>
    <property type="match status" value="1"/>
</dbReference>
<dbReference type="InterPro" id="IPR041204">
    <property type="entry name" value="RIG-I-like_C"/>
</dbReference>
<dbReference type="GO" id="GO:0003723">
    <property type="term" value="F:RNA binding"/>
    <property type="evidence" value="ECO:0007669"/>
    <property type="project" value="UniProtKB-KW"/>
</dbReference>
<dbReference type="InterPro" id="IPR031964">
    <property type="entry name" value="CARD_dom"/>
</dbReference>
<evidence type="ECO:0000259" key="23">
    <source>
        <dbReference type="PROSITE" id="PS51789"/>
    </source>
</evidence>
<dbReference type="InterPro" id="IPR001650">
    <property type="entry name" value="Helicase_C-like"/>
</dbReference>
<dbReference type="EMBL" id="JBAMIC010000003">
    <property type="protein sequence ID" value="KAK7109073.1"/>
    <property type="molecule type" value="Genomic_DNA"/>
</dbReference>
<keyword evidence="16" id="KW-0391">Immunity</keyword>
<dbReference type="GO" id="GO:0046872">
    <property type="term" value="F:metal ion binding"/>
    <property type="evidence" value="ECO:0007669"/>
    <property type="project" value="UniProtKB-KW"/>
</dbReference>
<keyword evidence="18" id="KW-0051">Antiviral defense</keyword>
<evidence type="ECO:0000256" key="10">
    <source>
        <dbReference type="ARBA" id="ARBA00022741"/>
    </source>
</evidence>
<evidence type="ECO:0000256" key="3">
    <source>
        <dbReference type="ARBA" id="ARBA00012552"/>
    </source>
</evidence>
<keyword evidence="25" id="KW-1185">Reference proteome</keyword>
<feature type="domain" description="Helicase C-terminal" evidence="22">
    <location>
        <begin position="775"/>
        <end position="942"/>
    </location>
</feature>
<dbReference type="InterPro" id="IPR014001">
    <property type="entry name" value="Helicase_ATP-bd"/>
</dbReference>
<evidence type="ECO:0000256" key="5">
    <source>
        <dbReference type="ARBA" id="ARBA00022499"/>
    </source>
</evidence>
<organism evidence="24 25">
    <name type="scientific">Littorina saxatilis</name>
    <dbReference type="NCBI Taxonomy" id="31220"/>
    <lineage>
        <taxon>Eukaryota</taxon>
        <taxon>Metazoa</taxon>
        <taxon>Spiralia</taxon>
        <taxon>Lophotrochozoa</taxon>
        <taxon>Mollusca</taxon>
        <taxon>Gastropoda</taxon>
        <taxon>Caenogastropoda</taxon>
        <taxon>Littorinimorpha</taxon>
        <taxon>Littorinoidea</taxon>
        <taxon>Littorinidae</taxon>
        <taxon>Littorina</taxon>
    </lineage>
</organism>
<dbReference type="GO" id="GO:0003724">
    <property type="term" value="F:RNA helicase activity"/>
    <property type="evidence" value="ECO:0007669"/>
    <property type="project" value="UniProtKB-EC"/>
</dbReference>
<evidence type="ECO:0000256" key="14">
    <source>
        <dbReference type="ARBA" id="ARBA00022840"/>
    </source>
</evidence>
<dbReference type="Gene3D" id="2.170.150.30">
    <property type="entry name" value="RIG-I-like receptor, C-terminal regulatory domain"/>
    <property type="match status" value="1"/>
</dbReference>
<reference evidence="24 25" key="1">
    <citation type="submission" date="2024-02" db="EMBL/GenBank/DDBJ databases">
        <title>Chromosome-scale genome assembly of the rough periwinkle Littorina saxatilis.</title>
        <authorList>
            <person name="De Jode A."/>
            <person name="Faria R."/>
            <person name="Formenti G."/>
            <person name="Sims Y."/>
            <person name="Smith T.P."/>
            <person name="Tracey A."/>
            <person name="Wood J.M.D."/>
            <person name="Zagrodzka Z.B."/>
            <person name="Johannesson K."/>
            <person name="Butlin R.K."/>
            <person name="Leder E.H."/>
        </authorList>
    </citation>
    <scope>NUCLEOTIDE SEQUENCE [LARGE SCALE GENOMIC DNA]</scope>
    <source>
        <strain evidence="24">Snail1</strain>
        <tissue evidence="24">Muscle</tissue>
    </source>
</reference>
<evidence type="ECO:0000256" key="19">
    <source>
        <dbReference type="ARBA" id="ARBA00049390"/>
    </source>
</evidence>
<evidence type="ECO:0000256" key="18">
    <source>
        <dbReference type="ARBA" id="ARBA00023118"/>
    </source>
</evidence>
<proteinExistence type="inferred from homology"/>
<dbReference type="SMART" id="SM00490">
    <property type="entry name" value="HELICc"/>
    <property type="match status" value="1"/>
</dbReference>
<evidence type="ECO:0000256" key="9">
    <source>
        <dbReference type="ARBA" id="ARBA00022737"/>
    </source>
</evidence>
<comment type="similarity">
    <text evidence="2">Belongs to the helicase family. RLR subfamily.</text>
</comment>
<dbReference type="InterPro" id="IPR027417">
    <property type="entry name" value="P-loop_NTPase"/>
</dbReference>
<dbReference type="GO" id="GO:0045087">
    <property type="term" value="P:innate immune response"/>
    <property type="evidence" value="ECO:0007669"/>
    <property type="project" value="UniProtKB-KW"/>
</dbReference>
<dbReference type="InterPro" id="IPR011545">
    <property type="entry name" value="DEAD/DEAH_box_helicase_dom"/>
</dbReference>
<evidence type="ECO:0000256" key="15">
    <source>
        <dbReference type="ARBA" id="ARBA00022843"/>
    </source>
</evidence>
<dbReference type="InterPro" id="IPR051363">
    <property type="entry name" value="RLR_Helicase"/>
</dbReference>
<evidence type="ECO:0000256" key="11">
    <source>
        <dbReference type="ARBA" id="ARBA00022801"/>
    </source>
</evidence>
<dbReference type="EC" id="3.6.4.13" evidence="3"/>
<dbReference type="InterPro" id="IPR038557">
    <property type="entry name" value="RLR_C_sf"/>
</dbReference>
<dbReference type="Gene3D" id="1.20.1320.30">
    <property type="match status" value="1"/>
</dbReference>
<evidence type="ECO:0000256" key="8">
    <source>
        <dbReference type="ARBA" id="ARBA00022723"/>
    </source>
</evidence>
<dbReference type="Pfam" id="PF18119">
    <property type="entry name" value="RIG-I_C"/>
    <property type="match status" value="1"/>
</dbReference>
<evidence type="ECO:0000256" key="17">
    <source>
        <dbReference type="ARBA" id="ARBA00022884"/>
    </source>
</evidence>
<evidence type="ECO:0000256" key="2">
    <source>
        <dbReference type="ARBA" id="ARBA00006866"/>
    </source>
</evidence>
<keyword evidence="7" id="KW-0399">Innate immunity</keyword>
<keyword evidence="4" id="KW-0963">Cytoplasm</keyword>
<feature type="domain" description="Helicase ATP-binding" evidence="21">
    <location>
        <begin position="406"/>
        <end position="586"/>
    </location>
</feature>
<comment type="catalytic activity">
    <reaction evidence="19">
        <text>ATP + H2O = ADP + phosphate + H(+)</text>
        <dbReference type="Rhea" id="RHEA:13065"/>
        <dbReference type="ChEBI" id="CHEBI:15377"/>
        <dbReference type="ChEBI" id="CHEBI:15378"/>
        <dbReference type="ChEBI" id="CHEBI:30616"/>
        <dbReference type="ChEBI" id="CHEBI:43474"/>
        <dbReference type="ChEBI" id="CHEBI:456216"/>
        <dbReference type="EC" id="3.6.4.13"/>
    </reaction>
    <physiologicalReaction direction="left-to-right" evidence="19">
        <dbReference type="Rhea" id="RHEA:13066"/>
    </physiologicalReaction>
</comment>
<dbReference type="PANTHER" id="PTHR14074">
    <property type="entry name" value="HELICASE WITH DEATH DOMAIN-RELATED"/>
    <property type="match status" value="1"/>
</dbReference>
<evidence type="ECO:0000256" key="13">
    <source>
        <dbReference type="ARBA" id="ARBA00022833"/>
    </source>
</evidence>
<keyword evidence="6" id="KW-0597">Phosphoprotein</keyword>
<evidence type="ECO:0000256" key="16">
    <source>
        <dbReference type="ARBA" id="ARBA00022859"/>
    </source>
</evidence>